<gene>
    <name evidence="2" type="ORF">PCAMFM013_S025g000114</name>
</gene>
<evidence type="ECO:0000313" key="2">
    <source>
        <dbReference type="EMBL" id="CRL28056.1"/>
    </source>
</evidence>
<accession>A0A0G4PPJ5</accession>
<feature type="domain" description="DUF7770" evidence="1">
    <location>
        <begin position="26"/>
        <end position="119"/>
    </location>
</feature>
<dbReference type="InterPro" id="IPR056672">
    <property type="entry name" value="DUF7770"/>
</dbReference>
<dbReference type="EMBL" id="HG793158">
    <property type="protein sequence ID" value="CRL28056.1"/>
    <property type="molecule type" value="Genomic_DNA"/>
</dbReference>
<protein>
    <submittedName>
        <fullName evidence="2">Str. FM013</fullName>
    </submittedName>
</protein>
<keyword evidence="3" id="KW-1185">Reference proteome</keyword>
<evidence type="ECO:0000259" key="1">
    <source>
        <dbReference type="Pfam" id="PF24968"/>
    </source>
</evidence>
<dbReference type="AlphaFoldDB" id="A0A0G4PPJ5"/>
<name>A0A0G4PPJ5_PENC3</name>
<dbReference type="Pfam" id="PF24968">
    <property type="entry name" value="DUF7770"/>
    <property type="match status" value="1"/>
</dbReference>
<reference evidence="2 3" key="1">
    <citation type="journal article" date="2014" name="Nat. Commun.">
        <title>Multiple recent horizontal transfers of a large genomic region in cheese making fungi.</title>
        <authorList>
            <person name="Cheeseman K."/>
            <person name="Ropars J."/>
            <person name="Renault P."/>
            <person name="Dupont J."/>
            <person name="Gouzy J."/>
            <person name="Branca A."/>
            <person name="Abraham A.L."/>
            <person name="Ceppi M."/>
            <person name="Conseiller E."/>
            <person name="Debuchy R."/>
            <person name="Malagnac F."/>
            <person name="Goarin A."/>
            <person name="Silar P."/>
            <person name="Lacoste S."/>
            <person name="Sallet E."/>
            <person name="Bensimon A."/>
            <person name="Giraud T."/>
            <person name="Brygoo Y."/>
        </authorList>
    </citation>
    <scope>NUCLEOTIDE SEQUENCE [LARGE SCALE GENOMIC DNA]</scope>
    <source>
        <strain evidence="3">FM 013</strain>
    </source>
</reference>
<proteinExistence type="predicted"/>
<evidence type="ECO:0000313" key="3">
    <source>
        <dbReference type="Proteomes" id="UP000053732"/>
    </source>
</evidence>
<sequence length="119" mass="13706">MKNIPAHALSQGGNHWSFYLYVGLLPYVYSHSASKVVEIQVRTGVKVKEFVDLLIQHNRHQYEFNAQGEGCRYWTDDQLTLFQRAGLVVNPSQVLEAREAILTKYPSQVRYPLVIGSYY</sequence>
<dbReference type="Proteomes" id="UP000053732">
    <property type="component" value="Unassembled WGS sequence"/>
</dbReference>
<dbReference type="STRING" id="1429867.A0A0G4PPJ5"/>
<organism evidence="2 3">
    <name type="scientific">Penicillium camemberti (strain FM 013)</name>
    <dbReference type="NCBI Taxonomy" id="1429867"/>
    <lineage>
        <taxon>Eukaryota</taxon>
        <taxon>Fungi</taxon>
        <taxon>Dikarya</taxon>
        <taxon>Ascomycota</taxon>
        <taxon>Pezizomycotina</taxon>
        <taxon>Eurotiomycetes</taxon>
        <taxon>Eurotiomycetidae</taxon>
        <taxon>Eurotiales</taxon>
        <taxon>Aspergillaceae</taxon>
        <taxon>Penicillium</taxon>
    </lineage>
</organism>